<feature type="transmembrane region" description="Helical" evidence="13">
    <location>
        <begin position="12"/>
        <end position="36"/>
    </location>
</feature>
<keyword evidence="9 13" id="KW-1133">Transmembrane helix</keyword>
<keyword evidence="10" id="KW-0406">Ion transport</keyword>
<feature type="transmembrane region" description="Helical" evidence="13">
    <location>
        <begin position="89"/>
        <end position="115"/>
    </location>
</feature>
<evidence type="ECO:0000256" key="2">
    <source>
        <dbReference type="ARBA" id="ARBA00004651"/>
    </source>
</evidence>
<comment type="subcellular location">
    <subcellularLocation>
        <location evidence="2">Cell membrane</location>
        <topology evidence="2">Multi-pass membrane protein</topology>
    </subcellularLocation>
</comment>
<comment type="function">
    <text evidence="1">Multidrug efflux pump.</text>
</comment>
<evidence type="ECO:0000256" key="9">
    <source>
        <dbReference type="ARBA" id="ARBA00022989"/>
    </source>
</evidence>
<dbReference type="EMBL" id="NFLJ01000001">
    <property type="protein sequence ID" value="OUQ36610.1"/>
    <property type="molecule type" value="Genomic_DNA"/>
</dbReference>
<dbReference type="PANTHER" id="PTHR43298">
    <property type="entry name" value="MULTIDRUG RESISTANCE PROTEIN NORM-RELATED"/>
    <property type="match status" value="1"/>
</dbReference>
<keyword evidence="6" id="KW-0050">Antiport</keyword>
<dbReference type="InterPro" id="IPR050222">
    <property type="entry name" value="MATE_MdtK"/>
</dbReference>
<feature type="transmembrane region" description="Helical" evidence="13">
    <location>
        <begin position="56"/>
        <end position="77"/>
    </location>
</feature>
<dbReference type="PIRSF" id="PIRSF006603">
    <property type="entry name" value="DinF"/>
    <property type="match status" value="1"/>
</dbReference>
<evidence type="ECO:0000313" key="14">
    <source>
        <dbReference type="EMBL" id="OUQ36610.1"/>
    </source>
</evidence>
<evidence type="ECO:0000256" key="12">
    <source>
        <dbReference type="ARBA" id="ARBA00031636"/>
    </source>
</evidence>
<evidence type="ECO:0000256" key="3">
    <source>
        <dbReference type="ARBA" id="ARBA00010199"/>
    </source>
</evidence>
<evidence type="ECO:0000256" key="13">
    <source>
        <dbReference type="SAM" id="Phobius"/>
    </source>
</evidence>
<keyword evidence="11 13" id="KW-0472">Membrane</keyword>
<feature type="transmembrane region" description="Helical" evidence="13">
    <location>
        <begin position="320"/>
        <end position="339"/>
    </location>
</feature>
<evidence type="ECO:0000256" key="1">
    <source>
        <dbReference type="ARBA" id="ARBA00003408"/>
    </source>
</evidence>
<keyword evidence="5" id="KW-0813">Transport</keyword>
<dbReference type="RefSeq" id="WP_087356828.1">
    <property type="nucleotide sequence ID" value="NZ_NFLJ01000001.1"/>
</dbReference>
<dbReference type="Proteomes" id="UP000195305">
    <property type="component" value="Unassembled WGS sequence"/>
</dbReference>
<evidence type="ECO:0000256" key="4">
    <source>
        <dbReference type="ARBA" id="ARBA00020268"/>
    </source>
</evidence>
<evidence type="ECO:0000256" key="7">
    <source>
        <dbReference type="ARBA" id="ARBA00022475"/>
    </source>
</evidence>
<organism evidence="14 15">
    <name type="scientific">Massilimicrobiota timonensis</name>
    <dbReference type="NCBI Taxonomy" id="1776392"/>
    <lineage>
        <taxon>Bacteria</taxon>
        <taxon>Bacillati</taxon>
        <taxon>Bacillota</taxon>
        <taxon>Erysipelotrichia</taxon>
        <taxon>Erysipelotrichales</taxon>
        <taxon>Erysipelotrichaceae</taxon>
        <taxon>Massilimicrobiota</taxon>
    </lineage>
</organism>
<protein>
    <recommendedName>
        <fullName evidence="4">Probable multidrug resistance protein NorM</fullName>
    </recommendedName>
    <alternativeName>
        <fullName evidence="12">Multidrug-efflux transporter</fullName>
    </alternativeName>
</protein>
<feature type="transmembrane region" description="Helical" evidence="13">
    <location>
        <begin position="238"/>
        <end position="258"/>
    </location>
</feature>
<name>A0A1Y4T4P8_9FIRM</name>
<accession>A0A1Y4T4P8</accession>
<reference evidence="14 15" key="1">
    <citation type="journal article" date="2018" name="BMC Genomics">
        <title>Whole genome sequencing and function prediction of 133 gut anaerobes isolated from chicken caecum in pure cultures.</title>
        <authorList>
            <person name="Medvecky M."/>
            <person name="Cejkova D."/>
            <person name="Polansky O."/>
            <person name="Karasova D."/>
            <person name="Kubasova T."/>
            <person name="Cizek A."/>
            <person name="Rychlik I."/>
        </authorList>
    </citation>
    <scope>NUCLEOTIDE SEQUENCE [LARGE SCALE GENOMIC DNA]</scope>
    <source>
        <strain evidence="14 15">An13</strain>
    </source>
</reference>
<dbReference type="GO" id="GO:0015297">
    <property type="term" value="F:antiporter activity"/>
    <property type="evidence" value="ECO:0007669"/>
    <property type="project" value="UniProtKB-KW"/>
</dbReference>
<dbReference type="GO" id="GO:0005886">
    <property type="term" value="C:plasma membrane"/>
    <property type="evidence" value="ECO:0007669"/>
    <property type="project" value="UniProtKB-SubCell"/>
</dbReference>
<evidence type="ECO:0000256" key="8">
    <source>
        <dbReference type="ARBA" id="ARBA00022692"/>
    </source>
</evidence>
<evidence type="ECO:0000256" key="11">
    <source>
        <dbReference type="ARBA" id="ARBA00023136"/>
    </source>
</evidence>
<keyword evidence="7" id="KW-1003">Cell membrane</keyword>
<dbReference type="GO" id="GO:0006811">
    <property type="term" value="P:monoatomic ion transport"/>
    <property type="evidence" value="ECO:0007669"/>
    <property type="project" value="UniProtKB-KW"/>
</dbReference>
<keyword evidence="15" id="KW-1185">Reference proteome</keyword>
<feature type="transmembrane region" description="Helical" evidence="13">
    <location>
        <begin position="359"/>
        <end position="377"/>
    </location>
</feature>
<comment type="caution">
    <text evidence="14">The sequence shown here is derived from an EMBL/GenBank/DDBJ whole genome shotgun (WGS) entry which is preliminary data.</text>
</comment>
<dbReference type="GO" id="GO:0042910">
    <property type="term" value="F:xenobiotic transmembrane transporter activity"/>
    <property type="evidence" value="ECO:0007669"/>
    <property type="project" value="InterPro"/>
</dbReference>
<evidence type="ECO:0000313" key="15">
    <source>
        <dbReference type="Proteomes" id="UP000195305"/>
    </source>
</evidence>
<feature type="transmembrane region" description="Helical" evidence="13">
    <location>
        <begin position="418"/>
        <end position="437"/>
    </location>
</feature>
<keyword evidence="8 13" id="KW-0812">Transmembrane</keyword>
<dbReference type="InterPro" id="IPR002528">
    <property type="entry name" value="MATE_fam"/>
</dbReference>
<evidence type="ECO:0000256" key="10">
    <source>
        <dbReference type="ARBA" id="ARBA00023065"/>
    </source>
</evidence>
<evidence type="ECO:0000256" key="5">
    <source>
        <dbReference type="ARBA" id="ARBA00022448"/>
    </source>
</evidence>
<dbReference type="NCBIfam" id="TIGR00797">
    <property type="entry name" value="matE"/>
    <property type="match status" value="1"/>
</dbReference>
<feature type="transmembrane region" description="Helical" evidence="13">
    <location>
        <begin position="164"/>
        <end position="188"/>
    </location>
</feature>
<sequence length="451" mass="49899">MEKRNPMGYKPIFPLLMSMAFPPMISMLIQSLYNIIDSIFVAQLGESALTAVSLIYPLQNLSLAFSCGVGIAMNALIARHLGAHNHQEASFVASQGIVMTLLHSLLFVILGLFFIQPFMTLFTQNPEVIRYGQEYGVIVITLTFSTFIHLAIEKMFQACGNMIIPMIMQMVGAIINIILDPIMIFGYFGFPALGVSGAALATVIGQFSACFLSVYLFSRYNSHIHISFRHFHINWATFKQLYSIAIPSGVMMCLPSVLVSALNGILASVSQTAVAFFGVYYKLQTFVNMPTTGVVQGMRPIMSYNYGANQKDRMDQTLKMATLTIGFILLLGTCLFFIFPSPILQLFNANQDMLTIGTTGLRILSLSFIFSTFAIVMSSVFESLGKGPVSLMITLTRQFVIIIPLSFILLPLIGLNGIWLTFPLSELIATCVAFILYQKVYKHTKTGNENL</sequence>
<comment type="similarity">
    <text evidence="3">Belongs to the multi antimicrobial extrusion (MATE) (TC 2.A.66.1) family.</text>
</comment>
<feature type="transmembrane region" description="Helical" evidence="13">
    <location>
        <begin position="194"/>
        <end position="217"/>
    </location>
</feature>
<dbReference type="AlphaFoldDB" id="A0A1Y4T4P8"/>
<dbReference type="Pfam" id="PF01554">
    <property type="entry name" value="MatE"/>
    <property type="match status" value="2"/>
</dbReference>
<dbReference type="InterPro" id="IPR048279">
    <property type="entry name" value="MdtK-like"/>
</dbReference>
<proteinExistence type="inferred from homology"/>
<feature type="transmembrane region" description="Helical" evidence="13">
    <location>
        <begin position="135"/>
        <end position="152"/>
    </location>
</feature>
<dbReference type="PANTHER" id="PTHR43298:SF2">
    <property type="entry name" value="FMN_FAD EXPORTER YEEO-RELATED"/>
    <property type="match status" value="1"/>
</dbReference>
<dbReference type="OrthoDB" id="9811110at2"/>
<feature type="transmembrane region" description="Helical" evidence="13">
    <location>
        <begin position="389"/>
        <end position="412"/>
    </location>
</feature>
<gene>
    <name evidence="14" type="ORF">B5E75_00275</name>
</gene>
<evidence type="ECO:0000256" key="6">
    <source>
        <dbReference type="ARBA" id="ARBA00022449"/>
    </source>
</evidence>